<evidence type="ECO:0000313" key="2">
    <source>
        <dbReference type="Proteomes" id="UP001310022"/>
    </source>
</evidence>
<dbReference type="AlphaFoldDB" id="A0AAN4W0E7"/>
<accession>A0AAN4W0E7</accession>
<evidence type="ECO:0000313" key="1">
    <source>
        <dbReference type="EMBL" id="GJM62599.1"/>
    </source>
</evidence>
<name>A0AAN4W0E7_9BACT</name>
<organism evidence="1 2">
    <name type="scientific">Persicobacter diffluens</name>
    <dbReference type="NCBI Taxonomy" id="981"/>
    <lineage>
        <taxon>Bacteria</taxon>
        <taxon>Pseudomonadati</taxon>
        <taxon>Bacteroidota</taxon>
        <taxon>Cytophagia</taxon>
        <taxon>Cytophagales</taxon>
        <taxon>Persicobacteraceae</taxon>
        <taxon>Persicobacter</taxon>
    </lineage>
</organism>
<protein>
    <submittedName>
        <fullName evidence="1">Uncharacterized protein</fullName>
    </submittedName>
</protein>
<gene>
    <name evidence="1" type="ORF">PEDI_31510</name>
</gene>
<reference evidence="1 2" key="1">
    <citation type="submission" date="2021-12" db="EMBL/GenBank/DDBJ databases">
        <title>Genome sequencing of bacteria with rrn-lacking chromosome and rrn-plasmid.</title>
        <authorList>
            <person name="Anda M."/>
            <person name="Iwasaki W."/>
        </authorList>
    </citation>
    <scope>NUCLEOTIDE SEQUENCE [LARGE SCALE GENOMIC DNA]</scope>
    <source>
        <strain evidence="1 2">NBRC 15940</strain>
    </source>
</reference>
<keyword evidence="2" id="KW-1185">Reference proteome</keyword>
<dbReference type="EMBL" id="BQKE01000002">
    <property type="protein sequence ID" value="GJM62599.1"/>
    <property type="molecule type" value="Genomic_DNA"/>
</dbReference>
<comment type="caution">
    <text evidence="1">The sequence shown here is derived from an EMBL/GenBank/DDBJ whole genome shotgun (WGS) entry which is preliminary data.</text>
</comment>
<dbReference type="Proteomes" id="UP001310022">
    <property type="component" value="Unassembled WGS sequence"/>
</dbReference>
<sequence length="43" mass="4877">MKALFVEIGHCVLVVFDKGLIKIWSIKIVVADLEFAICLKLFL</sequence>
<proteinExistence type="predicted"/>